<dbReference type="AlphaFoldDB" id="Q45R96"/>
<dbReference type="InterPro" id="IPR042070">
    <property type="entry name" value="PucR_C-HTH_sf"/>
</dbReference>
<dbReference type="InterPro" id="IPR025736">
    <property type="entry name" value="PucR_C-HTH_dom"/>
</dbReference>
<dbReference type="Gene3D" id="1.10.10.2840">
    <property type="entry name" value="PucR C-terminal helix-turn-helix domain"/>
    <property type="match status" value="1"/>
</dbReference>
<dbReference type="InterPro" id="IPR041522">
    <property type="entry name" value="CdaR_GGDEF"/>
</dbReference>
<organism evidence="5">
    <name type="scientific">Streptomyces fradiae</name>
    <name type="common">Streptomyces roseoflavus</name>
    <dbReference type="NCBI Taxonomy" id="1906"/>
    <lineage>
        <taxon>Bacteria</taxon>
        <taxon>Bacillati</taxon>
        <taxon>Actinomycetota</taxon>
        <taxon>Actinomycetes</taxon>
        <taxon>Kitasatosporales</taxon>
        <taxon>Streptomycetaceae</taxon>
        <taxon>Streptomyces</taxon>
    </lineage>
</organism>
<dbReference type="PANTHER" id="PTHR33744">
    <property type="entry name" value="CARBOHYDRATE DIACID REGULATOR"/>
    <property type="match status" value="1"/>
</dbReference>
<dbReference type="InterPro" id="IPR051448">
    <property type="entry name" value="CdaR-like_regulators"/>
</dbReference>
<comment type="similarity">
    <text evidence="1">Belongs to the CdaR family.</text>
</comment>
<keyword evidence="5" id="KW-0238">DNA-binding</keyword>
<dbReference type="Pfam" id="PF13556">
    <property type="entry name" value="HTH_30"/>
    <property type="match status" value="1"/>
</dbReference>
<sequence>MTDAPGPLTLRRLLDYDEDGILRLVLAPHGFDIPVSGVLIGDEGPDATHHGRVLLATGLDPGASAAPEAVREAARRGAVALVLRGGGERPPPPVVDAARAGGIALLVRADWADWADTLELLRSATAFAEAGTADPLAQHAAAGGLHRLVTVAAGYCGGSITVEDNQFRVIAHSATGPDADGLRQSTILGGRVPEWRVAEMRRSGLLRALWTSRDVIHRPARGEEPERLIVAVRRGGELLGSLWAAADGGQLSGDAPEVLRRAAEIAVPYLVRHRLRADTGRRRENHALRGLLRQEGEARTHLWTLGLEPDTPCAVVVAAHDAPPGPVPDRTLMALALQAVAHRAGARTVRERQHLIVLLPVPDGDPQDAVTLARELVALAAAMPDAPVVRAGAGDVVDSPLDAARSLDEALLVVRVLREREGRAAQPGGPARPGAPAREGRPPVRHAGLAGTAQAVTALRFLDAARPVWREHGGAVRDLLRADLAAGGDLVRSLAAFLDASGDVPRAAARLTLHPNTLRYRLRRARERFGIDLDDPDTRLLVTLAVRLETTEGDSSAHPPV</sequence>
<proteinExistence type="inferred from homology"/>
<accession>Q45R96</accession>
<reference evidence="5" key="1">
    <citation type="journal article" date="2006" name="J. Ind. Microbiol. Biotechnol.">
        <title>The lipopeptide antibiotic A54145 biosynthetic gene cluster from Streptomyces fradiae.</title>
        <authorList>
            <person name="Miao V."/>
            <person name="Brost R."/>
            <person name="Chapple J."/>
            <person name="She K."/>
            <person name="Coeffet-Le Gal M.F."/>
            <person name="Baltz R.H."/>
        </authorList>
    </citation>
    <scope>NUCLEOTIDE SEQUENCE</scope>
    <source>
        <strain evidence="5">NRRL18158</strain>
    </source>
</reference>
<name>Q45R96_STRFR</name>
<evidence type="ECO:0000259" key="3">
    <source>
        <dbReference type="Pfam" id="PF13556"/>
    </source>
</evidence>
<dbReference type="EMBL" id="DQ118863">
    <property type="protein sequence ID" value="AAZ23064.1"/>
    <property type="molecule type" value="Genomic_DNA"/>
</dbReference>
<dbReference type="Pfam" id="PF17853">
    <property type="entry name" value="GGDEF_2"/>
    <property type="match status" value="1"/>
</dbReference>
<feature type="domain" description="CdaR GGDEF-like" evidence="4">
    <location>
        <begin position="295"/>
        <end position="416"/>
    </location>
</feature>
<evidence type="ECO:0000313" key="5">
    <source>
        <dbReference type="EMBL" id="AAZ23064.1"/>
    </source>
</evidence>
<protein>
    <submittedName>
        <fullName evidence="5">Possible DNA-binding protein</fullName>
    </submittedName>
</protein>
<dbReference type="GO" id="GO:0003677">
    <property type="term" value="F:DNA binding"/>
    <property type="evidence" value="ECO:0007669"/>
    <property type="project" value="UniProtKB-KW"/>
</dbReference>
<feature type="domain" description="PucR C-terminal helix-turn-helix" evidence="3">
    <location>
        <begin position="490"/>
        <end position="547"/>
    </location>
</feature>
<dbReference type="PANTHER" id="PTHR33744:SF17">
    <property type="entry name" value="CONSERVED PROTEIN"/>
    <property type="match status" value="1"/>
</dbReference>
<evidence type="ECO:0000259" key="4">
    <source>
        <dbReference type="Pfam" id="PF17853"/>
    </source>
</evidence>
<evidence type="ECO:0000256" key="1">
    <source>
        <dbReference type="ARBA" id="ARBA00006754"/>
    </source>
</evidence>
<feature type="region of interest" description="Disordered" evidence="2">
    <location>
        <begin position="423"/>
        <end position="445"/>
    </location>
</feature>
<evidence type="ECO:0000256" key="2">
    <source>
        <dbReference type="SAM" id="MobiDB-lite"/>
    </source>
</evidence>
<feature type="compositionally biased region" description="Low complexity" evidence="2">
    <location>
        <begin position="424"/>
        <end position="437"/>
    </location>
</feature>